<proteinExistence type="predicted"/>
<dbReference type="AlphaFoldDB" id="A0A0F9T4D6"/>
<evidence type="ECO:0000313" key="2">
    <source>
        <dbReference type="EMBL" id="KKN36388.1"/>
    </source>
</evidence>
<dbReference type="EMBL" id="LAZR01001969">
    <property type="protein sequence ID" value="KKN36388.1"/>
    <property type="molecule type" value="Genomic_DNA"/>
</dbReference>
<comment type="caution">
    <text evidence="2">The sequence shown here is derived from an EMBL/GenBank/DDBJ whole genome shotgun (WGS) entry which is preliminary data.</text>
</comment>
<organism evidence="2">
    <name type="scientific">marine sediment metagenome</name>
    <dbReference type="NCBI Taxonomy" id="412755"/>
    <lineage>
        <taxon>unclassified sequences</taxon>
        <taxon>metagenomes</taxon>
        <taxon>ecological metagenomes</taxon>
    </lineage>
</organism>
<reference evidence="2" key="1">
    <citation type="journal article" date="2015" name="Nature">
        <title>Complex archaea that bridge the gap between prokaryotes and eukaryotes.</title>
        <authorList>
            <person name="Spang A."/>
            <person name="Saw J.H."/>
            <person name="Jorgensen S.L."/>
            <person name="Zaremba-Niedzwiedzka K."/>
            <person name="Martijn J."/>
            <person name="Lind A.E."/>
            <person name="van Eijk R."/>
            <person name="Schleper C."/>
            <person name="Guy L."/>
            <person name="Ettema T.J."/>
        </authorList>
    </citation>
    <scope>NUCLEOTIDE SEQUENCE</scope>
</reference>
<feature type="region of interest" description="Disordered" evidence="1">
    <location>
        <begin position="350"/>
        <end position="388"/>
    </location>
</feature>
<name>A0A0F9T4D6_9ZZZZ</name>
<gene>
    <name evidence="2" type="ORF">LCGC14_0774260</name>
</gene>
<evidence type="ECO:0000256" key="1">
    <source>
        <dbReference type="SAM" id="MobiDB-lite"/>
    </source>
</evidence>
<protein>
    <submittedName>
        <fullName evidence="2">Uncharacterized protein</fullName>
    </submittedName>
</protein>
<sequence>MPELDINEAKSSDMESWAKTDVGELQTDGISEHGETEYTNPIWTKNWAIFNSQPELKSAILMKAIWNVGKGVTTKDSNTKLTLESMRGVGKDSFEDILFNMEVIRRVGRDSFAEIIRNDAGRLINLKPLDPGSIKIVFDDAGIKRYEQISKFTKKGIINRIKNAVGVKKVVPFEPEEIFHLTLNRLADQIHGISDIESLEPTILAELESFTDIKKVMHRQAKPFIIFKLKTDDEDKINKIVDKINRIREFGEDLFIPDDENILSFEVVQVNVSQIIMEWRNDIRNKFYRCIGLPQIIPGAGGQGTESETKVIYFAFEQIVERDQRYIEKQVWNQLALRINLIPPSTLAAQLQTDETKDGPQGVSQPTDIPQAQPQPAQPAPQPQGAQI</sequence>
<accession>A0A0F9T4D6</accession>